<feature type="transmembrane region" description="Helical" evidence="9">
    <location>
        <begin position="184"/>
        <end position="208"/>
    </location>
</feature>
<sequence>MSITWLFGVLAFISNSSDASNKMNAISLTAQIPNKEKYCFYEQLNASTEYTFSYNLLRGGLRDFVVNVLMHPEVEHGSVNDLNETKIPLYQKSEIGKDTFVIPMQHGIHVFCFLNNFPRPNRKVVNFSLSPSNIKPNAEYTLLDDSLQRLVDIFQSLIDHQRKQMALDDDRYRIAENLNDYVTWWSLVELCAFFVLGLGQVFMLKILCTARTNLEKKMSPDDLLSIVS</sequence>
<keyword evidence="3 8" id="KW-0812">Transmembrane</keyword>
<dbReference type="GO" id="GO:0016020">
    <property type="term" value="C:membrane"/>
    <property type="evidence" value="ECO:0007669"/>
    <property type="project" value="UniProtKB-SubCell"/>
</dbReference>
<dbReference type="SMART" id="SM01190">
    <property type="entry name" value="EMP24_GP25L"/>
    <property type="match status" value="1"/>
</dbReference>
<feature type="domain" description="GOLD" evidence="11">
    <location>
        <begin position="37"/>
        <end position="131"/>
    </location>
</feature>
<evidence type="ECO:0000256" key="4">
    <source>
        <dbReference type="ARBA" id="ARBA00022729"/>
    </source>
</evidence>
<evidence type="ECO:0000256" key="7">
    <source>
        <dbReference type="ARBA" id="ARBA00037847"/>
    </source>
</evidence>
<evidence type="ECO:0000256" key="1">
    <source>
        <dbReference type="ARBA" id="ARBA00004479"/>
    </source>
</evidence>
<evidence type="ECO:0000256" key="6">
    <source>
        <dbReference type="ARBA" id="ARBA00023136"/>
    </source>
</evidence>
<dbReference type="Pfam" id="PF01105">
    <property type="entry name" value="EMP24_GP25L"/>
    <property type="match status" value="1"/>
</dbReference>
<reference evidence="12" key="1">
    <citation type="journal article" date="2023" name="Mol. Biol. Evol.">
        <title>Third-Generation Sequencing Reveals the Adaptive Role of the Epigenome in Three Deep-Sea Polychaetes.</title>
        <authorList>
            <person name="Perez M."/>
            <person name="Aroh O."/>
            <person name="Sun Y."/>
            <person name="Lan Y."/>
            <person name="Juniper S.K."/>
            <person name="Young C.R."/>
            <person name="Angers B."/>
            <person name="Qian P.Y."/>
        </authorList>
    </citation>
    <scope>NUCLEOTIDE SEQUENCE</scope>
    <source>
        <strain evidence="12">P08H-3</strain>
    </source>
</reference>
<evidence type="ECO:0000313" key="12">
    <source>
        <dbReference type="EMBL" id="KAK2150851.1"/>
    </source>
</evidence>
<comment type="subcellular location">
    <subcellularLocation>
        <location evidence="7">Endomembrane system</location>
        <topology evidence="7">Single-pass membrane protein</topology>
    </subcellularLocation>
    <subcellularLocation>
        <location evidence="1 8">Membrane</location>
        <topology evidence="1 8">Single-pass type I membrane protein</topology>
    </subcellularLocation>
</comment>
<comment type="caution">
    <text evidence="12">The sequence shown here is derived from an EMBL/GenBank/DDBJ whole genome shotgun (WGS) entry which is preliminary data.</text>
</comment>
<evidence type="ECO:0000256" key="2">
    <source>
        <dbReference type="ARBA" id="ARBA00007104"/>
    </source>
</evidence>
<dbReference type="EMBL" id="JAODUP010000385">
    <property type="protein sequence ID" value="KAK2150851.1"/>
    <property type="molecule type" value="Genomic_DNA"/>
</dbReference>
<evidence type="ECO:0000256" key="9">
    <source>
        <dbReference type="SAM" id="Phobius"/>
    </source>
</evidence>
<accession>A0AAD9N0T5</accession>
<evidence type="ECO:0000256" key="3">
    <source>
        <dbReference type="ARBA" id="ARBA00022692"/>
    </source>
</evidence>
<comment type="similarity">
    <text evidence="2 8">Belongs to the EMP24/GP25L family.</text>
</comment>
<evidence type="ECO:0000256" key="10">
    <source>
        <dbReference type="SAM" id="SignalP"/>
    </source>
</evidence>
<evidence type="ECO:0000313" key="13">
    <source>
        <dbReference type="Proteomes" id="UP001208570"/>
    </source>
</evidence>
<dbReference type="SUPFAM" id="SSF101576">
    <property type="entry name" value="Supernatant protein factor (SPF), C-terminal domain"/>
    <property type="match status" value="1"/>
</dbReference>
<dbReference type="PROSITE" id="PS50866">
    <property type="entry name" value="GOLD"/>
    <property type="match status" value="1"/>
</dbReference>
<keyword evidence="4 10" id="KW-0732">Signal</keyword>
<feature type="signal peptide" evidence="10">
    <location>
        <begin position="1"/>
        <end position="19"/>
    </location>
</feature>
<dbReference type="AlphaFoldDB" id="A0AAD9N0T5"/>
<evidence type="ECO:0000256" key="5">
    <source>
        <dbReference type="ARBA" id="ARBA00022989"/>
    </source>
</evidence>
<keyword evidence="6 9" id="KW-0472">Membrane</keyword>
<dbReference type="InterPro" id="IPR009038">
    <property type="entry name" value="GOLD_dom"/>
</dbReference>
<dbReference type="PANTHER" id="PTHR22811">
    <property type="entry name" value="TRANSMEMBRANE EMP24 DOMAIN-CONTAINING PROTEIN"/>
    <property type="match status" value="1"/>
</dbReference>
<protein>
    <recommendedName>
        <fullName evidence="11">GOLD domain-containing protein</fullName>
    </recommendedName>
</protein>
<name>A0AAD9N0T5_9ANNE</name>
<dbReference type="InterPro" id="IPR036598">
    <property type="entry name" value="GOLD_dom_sf"/>
</dbReference>
<gene>
    <name evidence="12" type="ORF">LSH36_385g01031</name>
</gene>
<dbReference type="InterPro" id="IPR015720">
    <property type="entry name" value="Emp24-like"/>
</dbReference>
<dbReference type="GO" id="GO:0012505">
    <property type="term" value="C:endomembrane system"/>
    <property type="evidence" value="ECO:0007669"/>
    <property type="project" value="UniProtKB-SubCell"/>
</dbReference>
<organism evidence="12 13">
    <name type="scientific">Paralvinella palmiformis</name>
    <dbReference type="NCBI Taxonomy" id="53620"/>
    <lineage>
        <taxon>Eukaryota</taxon>
        <taxon>Metazoa</taxon>
        <taxon>Spiralia</taxon>
        <taxon>Lophotrochozoa</taxon>
        <taxon>Annelida</taxon>
        <taxon>Polychaeta</taxon>
        <taxon>Sedentaria</taxon>
        <taxon>Canalipalpata</taxon>
        <taxon>Terebellida</taxon>
        <taxon>Terebelliformia</taxon>
        <taxon>Alvinellidae</taxon>
        <taxon>Paralvinella</taxon>
    </lineage>
</organism>
<keyword evidence="13" id="KW-1185">Reference proteome</keyword>
<evidence type="ECO:0000259" key="11">
    <source>
        <dbReference type="PROSITE" id="PS50866"/>
    </source>
</evidence>
<keyword evidence="5 9" id="KW-1133">Transmembrane helix</keyword>
<proteinExistence type="inferred from homology"/>
<dbReference type="Proteomes" id="UP001208570">
    <property type="component" value="Unassembled WGS sequence"/>
</dbReference>
<feature type="chain" id="PRO_5041955984" description="GOLD domain-containing protein" evidence="10">
    <location>
        <begin position="20"/>
        <end position="228"/>
    </location>
</feature>
<evidence type="ECO:0000256" key="8">
    <source>
        <dbReference type="RuleBase" id="RU003827"/>
    </source>
</evidence>